<dbReference type="InterPro" id="IPR038071">
    <property type="entry name" value="UROD/MetE-like_sf"/>
</dbReference>
<dbReference type="Gene3D" id="3.20.20.210">
    <property type="match status" value="1"/>
</dbReference>
<dbReference type="SUPFAM" id="SSF51726">
    <property type="entry name" value="UROD/MetE-like"/>
    <property type="match status" value="1"/>
</dbReference>
<dbReference type="GO" id="GO:0003871">
    <property type="term" value="F:5-methyltetrahydropteroyltriglutamate-homocysteine S-methyltransferase activity"/>
    <property type="evidence" value="ECO:0007669"/>
    <property type="project" value="InterPro"/>
</dbReference>
<name>A0A3E2DII5_9ACTN</name>
<dbReference type="GO" id="GO:0009086">
    <property type="term" value="P:methionine biosynthetic process"/>
    <property type="evidence" value="ECO:0007669"/>
    <property type="project" value="InterPro"/>
</dbReference>
<dbReference type="RefSeq" id="WP_117189041.1">
    <property type="nucleotide sequence ID" value="NZ_AP024308.1"/>
</dbReference>
<evidence type="ECO:0000313" key="2">
    <source>
        <dbReference type="EMBL" id="RFT44763.1"/>
    </source>
</evidence>
<evidence type="ECO:0000313" key="3">
    <source>
        <dbReference type="Proteomes" id="UP000259211"/>
    </source>
</evidence>
<feature type="domain" description="Cobalamin-independent methionine synthase MetE C-terminal/archaeal" evidence="1">
    <location>
        <begin position="2"/>
        <end position="316"/>
    </location>
</feature>
<dbReference type="Pfam" id="PF01717">
    <property type="entry name" value="Meth_synt_2"/>
    <property type="match status" value="1"/>
</dbReference>
<accession>A0A3E2DII5</accession>
<reference evidence="2 3" key="1">
    <citation type="submission" date="2017-07" db="EMBL/GenBank/DDBJ databases">
        <authorList>
            <person name="Sun Z.S."/>
            <person name="Albrecht U."/>
            <person name="Echele G."/>
            <person name="Lee C.C."/>
        </authorList>
    </citation>
    <scope>NUCLEOTIDE SEQUENCE [LARGE SCALE GENOMIC DNA]</scope>
    <source>
        <strain evidence="2 3">P16-029</strain>
    </source>
</reference>
<dbReference type="CDD" id="cd03310">
    <property type="entry name" value="CIMS_like"/>
    <property type="match status" value="1"/>
</dbReference>
<proteinExistence type="predicted"/>
<dbReference type="AlphaFoldDB" id="A0A3E2DII5"/>
<dbReference type="EMBL" id="NOWI01000004">
    <property type="protein sequence ID" value="RFT44763.1"/>
    <property type="molecule type" value="Genomic_DNA"/>
</dbReference>
<dbReference type="Proteomes" id="UP000259211">
    <property type="component" value="Unassembled WGS sequence"/>
</dbReference>
<dbReference type="InterPro" id="IPR002629">
    <property type="entry name" value="Met_Synth_C/arc"/>
</dbReference>
<protein>
    <submittedName>
        <fullName evidence="2">Methionine synthase</fullName>
    </submittedName>
</protein>
<organism evidence="2 3">
    <name type="scientific">Cutibacterium avidum</name>
    <dbReference type="NCBI Taxonomy" id="33010"/>
    <lineage>
        <taxon>Bacteria</taxon>
        <taxon>Bacillati</taxon>
        <taxon>Actinomycetota</taxon>
        <taxon>Actinomycetes</taxon>
        <taxon>Propionibacteriales</taxon>
        <taxon>Propionibacteriaceae</taxon>
        <taxon>Cutibacterium</taxon>
    </lineage>
</organism>
<dbReference type="GO" id="GO:0008270">
    <property type="term" value="F:zinc ion binding"/>
    <property type="evidence" value="ECO:0007669"/>
    <property type="project" value="InterPro"/>
</dbReference>
<gene>
    <name evidence="2" type="ORF">CHT91_04590</name>
</gene>
<evidence type="ECO:0000259" key="1">
    <source>
        <dbReference type="Pfam" id="PF01717"/>
    </source>
</evidence>
<sequence length="327" mass="34593">MIATGIGSLPGTDMRGSVAAMAEIFDELIPLPELPARGVGGQMVGRATALLVDLPVDHGPGGWRLADATDHAARSARSLLRNDLDDLEEVLANEEATVKITVAGPLTLATGLHMRAGESILADSSALNDVTASLAEGISQLLTELRRRMPRVTWTMQIDEPAAPAVLAGSIPTQSGLYRHPAMEATTATRLWQTIVSGCEEVSAGLHCCGHPIPWAPAGKAGFTTMWCEITDAVSLDSAAQWVESGGRLGMGVVDTMTVDQVPPVDRLIDRVLWLARRTQVDPTLLRAGVLSPACGLAGWSRQSAAEVCRTVRRAADIVDEQLDRAG</sequence>
<comment type="caution">
    <text evidence="2">The sequence shown here is derived from an EMBL/GenBank/DDBJ whole genome shotgun (WGS) entry which is preliminary data.</text>
</comment>